<dbReference type="PRINTS" id="PR00315">
    <property type="entry name" value="ELONGATNFCT"/>
</dbReference>
<reference evidence="4" key="1">
    <citation type="submission" date="2018-05" db="EMBL/GenBank/DDBJ databases">
        <authorList>
            <person name="Lanie J.A."/>
            <person name="Ng W.-L."/>
            <person name="Kazmierczak K.M."/>
            <person name="Andrzejewski T.M."/>
            <person name="Davidsen T.M."/>
            <person name="Wayne K.J."/>
            <person name="Tettelin H."/>
            <person name="Glass J.I."/>
            <person name="Rusch D."/>
            <person name="Podicherti R."/>
            <person name="Tsui H.-C.T."/>
            <person name="Winkler M.E."/>
        </authorList>
    </citation>
    <scope>NUCLEOTIDE SEQUENCE</scope>
</reference>
<dbReference type="Pfam" id="PF00009">
    <property type="entry name" value="GTP_EFTU"/>
    <property type="match status" value="1"/>
</dbReference>
<dbReference type="GO" id="GO:0005525">
    <property type="term" value="F:GTP binding"/>
    <property type="evidence" value="ECO:0007669"/>
    <property type="project" value="UniProtKB-KW"/>
</dbReference>
<name>A0A382EL01_9ZZZZ</name>
<dbReference type="Gene3D" id="3.40.50.300">
    <property type="entry name" value="P-loop containing nucleotide triphosphate hydrolases"/>
    <property type="match status" value="1"/>
</dbReference>
<keyword evidence="2" id="KW-0342">GTP-binding</keyword>
<dbReference type="Gene3D" id="2.40.30.10">
    <property type="entry name" value="Translation factors"/>
    <property type="match status" value="1"/>
</dbReference>
<dbReference type="EMBL" id="UINC01045069">
    <property type="protein sequence ID" value="SVB51370.1"/>
    <property type="molecule type" value="Genomic_DNA"/>
</dbReference>
<feature type="domain" description="Tr-type G" evidence="3">
    <location>
        <begin position="7"/>
        <end position="281"/>
    </location>
</feature>
<evidence type="ECO:0000313" key="4">
    <source>
        <dbReference type="EMBL" id="SVB51370.1"/>
    </source>
</evidence>
<dbReference type="Pfam" id="PF22042">
    <property type="entry name" value="EF-G_D2"/>
    <property type="match status" value="1"/>
</dbReference>
<dbReference type="InterPro" id="IPR009000">
    <property type="entry name" value="Transl_B-barrel_sf"/>
</dbReference>
<gene>
    <name evidence="4" type="ORF">METZ01_LOCUS204224</name>
</gene>
<dbReference type="CDD" id="cd04088">
    <property type="entry name" value="EFG_mtEFG_II"/>
    <property type="match status" value="1"/>
</dbReference>
<dbReference type="PROSITE" id="PS51722">
    <property type="entry name" value="G_TR_2"/>
    <property type="match status" value="1"/>
</dbReference>
<dbReference type="AlphaFoldDB" id="A0A382EL01"/>
<dbReference type="PANTHER" id="PTHR43261">
    <property type="entry name" value="TRANSLATION ELONGATION FACTOR G-RELATED"/>
    <property type="match status" value="1"/>
</dbReference>
<accession>A0A382EL01</accession>
<evidence type="ECO:0000256" key="2">
    <source>
        <dbReference type="ARBA" id="ARBA00023134"/>
    </source>
</evidence>
<sequence length="429" mass="46664">VKDYQTADIRNFAIVGHGGCGKTILSEAILVNGGIVNRIGSVEAGSTVSDYHPGEKDRQISIHAAPLFVEWENKKFNFIDAPGYLDFIGEAIGAISVADMAMLVIHAVAGIEVGTEQVWDYATKFGIPKMLVVNGLDREHTKFDEILNTAKERFGKNVFPIQLPVNSGPGFNQILDVLRKEIITYQTDGSGKYSEVPAEGEWEIKASELHEELIEYVAESDDSLLETFFEKGGLSEEEMRGGIHAAVQNQTLIPLFCSSAQTNVGVPRIMDFISKYGSSPKDRGDISVLDSNGNETKVSINDSETVAQVFKTISEAHVGDLSFFRVYSGKVISGSDLVNTSRGNNERIGQLSILNGKNRTSVQQFNAGDMGAVVKLKNTHSSDTLCSVSKKVSLPKTQFPNPNIHSAVELHSKGDEEKLAMGLAALHEE</sequence>
<dbReference type="SUPFAM" id="SSF50447">
    <property type="entry name" value="Translation proteins"/>
    <property type="match status" value="1"/>
</dbReference>
<dbReference type="PANTHER" id="PTHR43261:SF6">
    <property type="entry name" value="ELONGATION FACTOR G-LIKE PROTEIN"/>
    <property type="match status" value="1"/>
</dbReference>
<proteinExistence type="predicted"/>
<dbReference type="GO" id="GO:0003924">
    <property type="term" value="F:GTPase activity"/>
    <property type="evidence" value="ECO:0007669"/>
    <property type="project" value="InterPro"/>
</dbReference>
<organism evidence="4">
    <name type="scientific">marine metagenome</name>
    <dbReference type="NCBI Taxonomy" id="408172"/>
    <lineage>
        <taxon>unclassified sequences</taxon>
        <taxon>metagenomes</taxon>
        <taxon>ecological metagenomes</taxon>
    </lineage>
</organism>
<feature type="non-terminal residue" evidence="4">
    <location>
        <position position="1"/>
    </location>
</feature>
<dbReference type="InterPro" id="IPR000795">
    <property type="entry name" value="T_Tr_GTP-bd_dom"/>
</dbReference>
<protein>
    <recommendedName>
        <fullName evidence="3">Tr-type G domain-containing protein</fullName>
    </recommendedName>
</protein>
<dbReference type="NCBIfam" id="TIGR00231">
    <property type="entry name" value="small_GTP"/>
    <property type="match status" value="1"/>
</dbReference>
<dbReference type="InterPro" id="IPR005225">
    <property type="entry name" value="Small_GTP-bd"/>
</dbReference>
<keyword evidence="1" id="KW-0547">Nucleotide-binding</keyword>
<evidence type="ECO:0000256" key="1">
    <source>
        <dbReference type="ARBA" id="ARBA00022741"/>
    </source>
</evidence>
<feature type="non-terminal residue" evidence="4">
    <location>
        <position position="429"/>
    </location>
</feature>
<evidence type="ECO:0000259" key="3">
    <source>
        <dbReference type="PROSITE" id="PS51722"/>
    </source>
</evidence>
<dbReference type="CDD" id="cd04170">
    <property type="entry name" value="EF-G_bact"/>
    <property type="match status" value="1"/>
</dbReference>
<dbReference type="InterPro" id="IPR053905">
    <property type="entry name" value="EF-G-like_DII"/>
</dbReference>
<dbReference type="SUPFAM" id="SSF52540">
    <property type="entry name" value="P-loop containing nucleoside triphosphate hydrolases"/>
    <property type="match status" value="1"/>
</dbReference>
<dbReference type="InterPro" id="IPR027417">
    <property type="entry name" value="P-loop_NTPase"/>
</dbReference>
<dbReference type="GO" id="GO:0032790">
    <property type="term" value="P:ribosome disassembly"/>
    <property type="evidence" value="ECO:0007669"/>
    <property type="project" value="TreeGrafter"/>
</dbReference>